<comment type="caution">
    <text evidence="2">The sequence shown here is derived from an EMBL/GenBank/DDBJ whole genome shotgun (WGS) entry which is preliminary data.</text>
</comment>
<accession>A0A367IXI7</accession>
<dbReference type="AlphaFoldDB" id="A0A367IXI7"/>
<gene>
    <name evidence="2" type="ORF">CU097_003797</name>
</gene>
<proteinExistence type="predicted"/>
<sequence length="189" mass="22266">MNTTDLKIGEYEQKLDRIINTIKNRFETKTKSISENVKSFRARINALEENQKHAVEGIEKLKRSIKEYEKKLLETRDPSILEREKELKRELEDRQSQADKLVEAIGQLKDLIQKMQEERKSVEIERKSTQAMFQVRGCITHTGLSIEPISEDEEYDRIRFTYRRLNPARPKITYSFILNIAESSIYSGI</sequence>
<evidence type="ECO:0000313" key="3">
    <source>
        <dbReference type="Proteomes" id="UP000252139"/>
    </source>
</evidence>
<evidence type="ECO:0000256" key="1">
    <source>
        <dbReference type="SAM" id="Coils"/>
    </source>
</evidence>
<evidence type="ECO:0000313" key="2">
    <source>
        <dbReference type="EMBL" id="RCH82377.1"/>
    </source>
</evidence>
<protein>
    <recommendedName>
        <fullName evidence="4">Kinetochore protein SPC25</fullName>
    </recommendedName>
</protein>
<organism evidence="2 3">
    <name type="scientific">Rhizopus azygosporus</name>
    <name type="common">Rhizopus microsporus var. azygosporus</name>
    <dbReference type="NCBI Taxonomy" id="86630"/>
    <lineage>
        <taxon>Eukaryota</taxon>
        <taxon>Fungi</taxon>
        <taxon>Fungi incertae sedis</taxon>
        <taxon>Mucoromycota</taxon>
        <taxon>Mucoromycotina</taxon>
        <taxon>Mucoromycetes</taxon>
        <taxon>Mucorales</taxon>
        <taxon>Mucorineae</taxon>
        <taxon>Rhizopodaceae</taxon>
        <taxon>Rhizopus</taxon>
    </lineage>
</organism>
<feature type="coiled-coil region" evidence="1">
    <location>
        <begin position="30"/>
        <end position="132"/>
    </location>
</feature>
<name>A0A367IXI7_RHIAZ</name>
<keyword evidence="3" id="KW-1185">Reference proteome</keyword>
<evidence type="ECO:0008006" key="4">
    <source>
        <dbReference type="Google" id="ProtNLM"/>
    </source>
</evidence>
<dbReference type="Gene3D" id="1.10.287.1490">
    <property type="match status" value="1"/>
</dbReference>
<keyword evidence="1" id="KW-0175">Coiled coil</keyword>
<dbReference type="OrthoDB" id="6353017at2759"/>
<dbReference type="STRING" id="86630.A0A367IXI7"/>
<dbReference type="Proteomes" id="UP000252139">
    <property type="component" value="Unassembled WGS sequence"/>
</dbReference>
<reference evidence="2 3" key="1">
    <citation type="journal article" date="2018" name="G3 (Bethesda)">
        <title>Phylogenetic and Phylogenomic Definition of Rhizopus Species.</title>
        <authorList>
            <person name="Gryganskyi A.P."/>
            <person name="Golan J."/>
            <person name="Dolatabadi S."/>
            <person name="Mondo S."/>
            <person name="Robb S."/>
            <person name="Idnurm A."/>
            <person name="Muszewska A."/>
            <person name="Steczkiewicz K."/>
            <person name="Masonjones S."/>
            <person name="Liao H.L."/>
            <person name="Gajdeczka M.T."/>
            <person name="Anike F."/>
            <person name="Vuek A."/>
            <person name="Anishchenko I.M."/>
            <person name="Voigt K."/>
            <person name="de Hoog G.S."/>
            <person name="Smith M.E."/>
            <person name="Heitman J."/>
            <person name="Vilgalys R."/>
            <person name="Stajich J.E."/>
        </authorList>
    </citation>
    <scope>NUCLEOTIDE SEQUENCE [LARGE SCALE GENOMIC DNA]</scope>
    <source>
        <strain evidence="2 3">CBS 357.93</strain>
    </source>
</reference>
<dbReference type="EMBL" id="PJQL01003034">
    <property type="protein sequence ID" value="RCH82377.1"/>
    <property type="molecule type" value="Genomic_DNA"/>
</dbReference>